<proteinExistence type="predicted"/>
<dbReference type="eggNOG" id="ENOG50310N8">
    <property type="taxonomic scope" value="Bacteria"/>
</dbReference>
<dbReference type="Proteomes" id="UP000012317">
    <property type="component" value="Unassembled WGS sequence"/>
</dbReference>
<dbReference type="EMBL" id="APLF01000021">
    <property type="protein sequence ID" value="EMY80021.1"/>
    <property type="molecule type" value="Genomic_DNA"/>
</dbReference>
<sequence>MITLQEVTPRRYVFHVTYKFNRDSIVSTGLKANTALGNKAVFAHNSSVPQLFWYPIILDEFEGMTSSNYNVKFESNYDYFKMKCIQYGYDFWQIDTYKLSGKWYRDNLGMSDFMPDCNYPFFIFYKGDIPCKAIKLFNFFEYPKVRIERGVSHIMSDFREVA</sequence>
<organism evidence="1 2">
    <name type="scientific">Psychroflexus gondwanensis ACAM 44</name>
    <dbReference type="NCBI Taxonomy" id="1189619"/>
    <lineage>
        <taxon>Bacteria</taxon>
        <taxon>Pseudomonadati</taxon>
        <taxon>Bacteroidota</taxon>
        <taxon>Flavobacteriia</taxon>
        <taxon>Flavobacteriales</taxon>
        <taxon>Flavobacteriaceae</taxon>
        <taxon>Psychroflexus</taxon>
    </lineage>
</organism>
<dbReference type="AlphaFoldDB" id="N1WIF8"/>
<name>N1WIF8_9FLAO</name>
<evidence type="ECO:0000313" key="1">
    <source>
        <dbReference type="EMBL" id="EMY80021.1"/>
    </source>
</evidence>
<comment type="caution">
    <text evidence="1">The sequence shown here is derived from an EMBL/GenBank/DDBJ whole genome shotgun (WGS) entry which is preliminary data.</text>
</comment>
<dbReference type="RefSeq" id="WP_003444282.1">
    <property type="nucleotide sequence ID" value="NZ_APLF01000021.1"/>
</dbReference>
<evidence type="ECO:0000313" key="2">
    <source>
        <dbReference type="Proteomes" id="UP000012317"/>
    </source>
</evidence>
<protein>
    <submittedName>
        <fullName evidence="1">Uncharacterized protein</fullName>
    </submittedName>
</protein>
<keyword evidence="2" id="KW-1185">Reference proteome</keyword>
<gene>
    <name evidence="1" type="ORF">pgond44_13993</name>
</gene>
<reference evidence="1 2" key="1">
    <citation type="journal article" date="2014" name="Genome Biol. Evol.">
        <title>Extensive gene acquisition in the extremely psychrophilic bacterial species Psychroflexus torquis and the link to sea-ice ecosystem specialism.</title>
        <authorList>
            <person name="Feng S."/>
            <person name="Powell S.M."/>
            <person name="Wilson R."/>
            <person name="Bowman J.P."/>
        </authorList>
    </citation>
    <scope>NUCLEOTIDE SEQUENCE [LARGE SCALE GENOMIC DNA]</scope>
    <source>
        <strain evidence="1 2">ACAM 44</strain>
    </source>
</reference>
<accession>N1WIF8</accession>